<keyword evidence="1" id="KW-1133">Transmembrane helix</keyword>
<proteinExistence type="predicted"/>
<name>A0A1D3RKR1_9CAUD</name>
<dbReference type="KEGG" id="vg:65109286"/>
<sequence length="185" mass="21878">MKLLKYLSYIVLVPLDWITGVLAILLAPFVVPFYNESTEKLPYGFNWMMTFDNPIDGDGGHIKRWEKIRKIPVLGKYLQRVAWLWRNKAYNFAYYVLGREATSEFKWKGNPTVESNGKSNGWLLMWNESAWGVFGYQPWLKIGKIQFCLRVYCGWKLKSEVDKPEKNDRAMLSFHINPFRYYALK</sequence>
<keyword evidence="1" id="KW-0812">Transmembrane</keyword>
<dbReference type="RefSeq" id="YP_010091753.1">
    <property type="nucleotide sequence ID" value="NC_055726.1"/>
</dbReference>
<evidence type="ECO:0000313" key="2">
    <source>
        <dbReference type="EMBL" id="SCN45831.1"/>
    </source>
</evidence>
<evidence type="ECO:0000313" key="3">
    <source>
        <dbReference type="Proteomes" id="UP000279601"/>
    </source>
</evidence>
<keyword evidence="1" id="KW-0472">Membrane</keyword>
<protein>
    <submittedName>
        <fullName evidence="2">Uncharacterized protein</fullName>
    </submittedName>
</protein>
<keyword evidence="3" id="KW-1185">Reference proteome</keyword>
<dbReference type="InterPro" id="IPR055762">
    <property type="entry name" value="DUF7338"/>
</dbReference>
<organism evidence="2 3">
    <name type="scientific">Cronobacter phage Pet-CM3-4</name>
    <dbReference type="NCBI Taxonomy" id="1892569"/>
    <lineage>
        <taxon>Viruses</taxon>
        <taxon>Duplodnaviria</taxon>
        <taxon>Heunggongvirae</taxon>
        <taxon>Uroviricota</taxon>
        <taxon>Caudoviricetes</taxon>
        <taxon>Pantevenvirales</taxon>
        <taxon>Straboviridae</taxon>
        <taxon>Tevenvirinae</taxon>
        <taxon>Karamvirus</taxon>
        <taxon>Karamvirus petcm34</taxon>
    </lineage>
</organism>
<dbReference type="EMBL" id="LT614807">
    <property type="protein sequence ID" value="SCN45831.1"/>
    <property type="molecule type" value="Genomic_DNA"/>
</dbReference>
<accession>A0A1D3RKR1</accession>
<dbReference type="Pfam" id="PF24027">
    <property type="entry name" value="DUF7338"/>
    <property type="match status" value="1"/>
</dbReference>
<evidence type="ECO:0000256" key="1">
    <source>
        <dbReference type="SAM" id="Phobius"/>
    </source>
</evidence>
<reference evidence="3" key="1">
    <citation type="submission" date="2016-09" db="EMBL/GenBank/DDBJ databases">
        <authorList>
            <person name="Kajsik M."/>
        </authorList>
    </citation>
    <scope>NUCLEOTIDE SEQUENCE [LARGE SCALE GENOMIC DNA]</scope>
</reference>
<dbReference type="GeneID" id="65109286"/>
<feature type="transmembrane region" description="Helical" evidence="1">
    <location>
        <begin position="6"/>
        <end position="31"/>
    </location>
</feature>
<dbReference type="Proteomes" id="UP000279601">
    <property type="component" value="Segment"/>
</dbReference>